<keyword evidence="3" id="KW-1185">Reference proteome</keyword>
<comment type="caution">
    <text evidence="2">The sequence shown here is derived from an EMBL/GenBank/DDBJ whole genome shotgun (WGS) entry which is preliminary data.</text>
</comment>
<dbReference type="SUPFAM" id="SSF52540">
    <property type="entry name" value="P-loop containing nucleoside triphosphate hydrolases"/>
    <property type="match status" value="1"/>
</dbReference>
<protein>
    <recommendedName>
        <fullName evidence="1">KAP NTPase domain-containing protein</fullName>
    </recommendedName>
</protein>
<accession>A0ABU7U2W9</accession>
<dbReference type="EMBL" id="JAWJZY010000003">
    <property type="protein sequence ID" value="MEE8659194.1"/>
    <property type="molecule type" value="Genomic_DNA"/>
</dbReference>
<evidence type="ECO:0000313" key="3">
    <source>
        <dbReference type="Proteomes" id="UP001312908"/>
    </source>
</evidence>
<evidence type="ECO:0000259" key="1">
    <source>
        <dbReference type="Pfam" id="PF07693"/>
    </source>
</evidence>
<dbReference type="RefSeq" id="WP_394820037.1">
    <property type="nucleotide sequence ID" value="NZ_JAWJZY010000003.1"/>
</dbReference>
<organism evidence="2 3">
    <name type="scientific">Sorlinia euscelidii</name>
    <dbReference type="NCBI Taxonomy" id="3081148"/>
    <lineage>
        <taxon>Bacteria</taxon>
        <taxon>Pseudomonadati</taxon>
        <taxon>Pseudomonadota</taxon>
        <taxon>Alphaproteobacteria</taxon>
        <taxon>Acetobacterales</taxon>
        <taxon>Acetobacteraceae</taxon>
        <taxon>Sorlinia</taxon>
    </lineage>
</organism>
<feature type="domain" description="KAP NTPase" evidence="1">
    <location>
        <begin position="21"/>
        <end position="302"/>
    </location>
</feature>
<sequence length="717" mass="81108">MSYNLNDSPIEDKVDDRYGVAPFAEAIAIDILKVKDPAGTTIALNGTWGSGKSSAINLIRSALEGMDGADVNVTEFKVWWYRGEEALALAFFEQLDDALAIAYGFKSRKLIRKLGRSVLSVGPMIEGGLNLTGRVSLAKLTRLFRRPIESYIAARNSLEKVFCRLEKLLRKKNSRFLIILDDLDRLAPEELLAVFRLIKSVGRLPNVLYLLAMDRQLADRVVAEKYPSEGPHFLEKIVQVSFDMPPPAPIDLRNALFSSIAYDDRLQLKDSQKPRFGLVFRQIVAPLITTPRHVVRLQNALAMSLAALTGKIDSTDLIAMEAIRLYNPALYRVIRENKRELCGSSDIGGNGSDERYVAMLEKARVGDLELAKVALQLLFPKSTGIRYGHDRLNQWNSERRVCIESHFDTYLIMSLSEDVLPKEKIDELVERAGEYEFIKTEFRSASLRRRRSGGSFVPIYLEALSSNAEQIRKNDVASLVKTLFVIFDDIDFADDAQADILSIFDNFSQFCRLISSMTRKRFATEERTIVILEASKKASLGCLVKFVKWAHDDYEHDTGQLVEESEENLVAKDALPELRDLALSAIRSARDSGELVENKNLAFILHRWVEFAGDDPSETREWTNLLFDDRSAVSTLMRAFTGSGLSSTNKLNGLPEDQVTRSFKHVFVENMAKVLDLKRFRKAVTDIANDQSTDLKESDEAREFLELWDREKKFAFN</sequence>
<proteinExistence type="predicted"/>
<gene>
    <name evidence="2" type="ORF">DOFOFD_09225</name>
</gene>
<dbReference type="Proteomes" id="UP001312908">
    <property type="component" value="Unassembled WGS sequence"/>
</dbReference>
<dbReference type="Pfam" id="PF07693">
    <property type="entry name" value="KAP_NTPase"/>
    <property type="match status" value="1"/>
</dbReference>
<dbReference type="InterPro" id="IPR011646">
    <property type="entry name" value="KAP_P-loop"/>
</dbReference>
<reference evidence="2 3" key="1">
    <citation type="submission" date="2023-10" db="EMBL/GenBank/DDBJ databases">
        <title>Sorlinia euscelidii gen. nov., sp. nov., an acetic acid bacteria isolated from the gut of Euscelidius variegatus emitter.</title>
        <authorList>
            <person name="Michoud G."/>
            <person name="Marasco R."/>
            <person name="Seferji K."/>
            <person name="Gonella E."/>
            <person name="Garuglieri E."/>
            <person name="Alma A."/>
            <person name="Mapelli F."/>
            <person name="Borin S."/>
            <person name="Daffonchio D."/>
            <person name="Crotti E."/>
        </authorList>
    </citation>
    <scope>NUCLEOTIDE SEQUENCE [LARGE SCALE GENOMIC DNA]</scope>
    <source>
        <strain evidence="2 3">EV16P</strain>
    </source>
</reference>
<dbReference type="InterPro" id="IPR027417">
    <property type="entry name" value="P-loop_NTPase"/>
</dbReference>
<name>A0ABU7U2W9_9PROT</name>
<evidence type="ECO:0000313" key="2">
    <source>
        <dbReference type="EMBL" id="MEE8659194.1"/>
    </source>
</evidence>
<dbReference type="Gene3D" id="3.40.50.300">
    <property type="entry name" value="P-loop containing nucleotide triphosphate hydrolases"/>
    <property type="match status" value="1"/>
</dbReference>